<dbReference type="GeneID" id="112397986"/>
<name>A0A341B8X7_NEOAA</name>
<dbReference type="Pfam" id="PF01352">
    <property type="entry name" value="KRAB"/>
    <property type="match status" value="1"/>
</dbReference>
<reference evidence="3" key="1">
    <citation type="submission" date="2025-08" db="UniProtKB">
        <authorList>
            <consortium name="RefSeq"/>
        </authorList>
    </citation>
    <scope>IDENTIFICATION</scope>
    <source>
        <tissue evidence="3">Meat</tissue>
    </source>
</reference>
<dbReference type="GO" id="GO:0006355">
    <property type="term" value="P:regulation of DNA-templated transcription"/>
    <property type="evidence" value="ECO:0007669"/>
    <property type="project" value="InterPro"/>
</dbReference>
<evidence type="ECO:0000259" key="1">
    <source>
        <dbReference type="Pfam" id="PF01352"/>
    </source>
</evidence>
<dbReference type="KEGG" id="nasi:112397986"/>
<evidence type="ECO:0000313" key="3">
    <source>
        <dbReference type="RefSeq" id="XP_024598108.1"/>
    </source>
</evidence>
<dbReference type="Proteomes" id="UP000252040">
    <property type="component" value="Unplaced"/>
</dbReference>
<proteinExistence type="predicted"/>
<dbReference type="AlphaFoldDB" id="A0A341B8X7"/>
<protein>
    <submittedName>
        <fullName evidence="3">Zinc finger protein 805-like isoform X1</fullName>
    </submittedName>
</protein>
<feature type="domain" description="KRAB" evidence="1">
    <location>
        <begin position="61"/>
        <end position="80"/>
    </location>
</feature>
<dbReference type="SUPFAM" id="SSF109640">
    <property type="entry name" value="KRAB domain (Kruppel-associated box)"/>
    <property type="match status" value="1"/>
</dbReference>
<organism evidence="2 3">
    <name type="scientific">Neophocaena asiaeorientalis asiaeorientalis</name>
    <name type="common">Yangtze finless porpoise</name>
    <name type="synonym">Neophocaena phocaenoides subsp. asiaeorientalis</name>
    <dbReference type="NCBI Taxonomy" id="1706337"/>
    <lineage>
        <taxon>Eukaryota</taxon>
        <taxon>Metazoa</taxon>
        <taxon>Chordata</taxon>
        <taxon>Craniata</taxon>
        <taxon>Vertebrata</taxon>
        <taxon>Euteleostomi</taxon>
        <taxon>Mammalia</taxon>
        <taxon>Eutheria</taxon>
        <taxon>Laurasiatheria</taxon>
        <taxon>Artiodactyla</taxon>
        <taxon>Whippomorpha</taxon>
        <taxon>Cetacea</taxon>
        <taxon>Odontoceti</taxon>
        <taxon>Phocoenidae</taxon>
        <taxon>Neophocaena</taxon>
    </lineage>
</organism>
<dbReference type="RefSeq" id="XP_024598108.1">
    <property type="nucleotide sequence ID" value="XM_024742340.1"/>
</dbReference>
<evidence type="ECO:0000313" key="2">
    <source>
        <dbReference type="Proteomes" id="UP000252040"/>
    </source>
</evidence>
<gene>
    <name evidence="3" type="primary">LOC112397986</name>
</gene>
<dbReference type="InterPro" id="IPR001909">
    <property type="entry name" value="KRAB"/>
</dbReference>
<sequence>MRLCDLGECQLSPLDPPVSGALTWPYAPRGAIAALVTPAQVVATFKNVAVTKRSGGNLTWTRGLYQEVMLETCELLFSLGTSFNFFGPQYTG</sequence>
<keyword evidence="2" id="KW-1185">Reference proteome</keyword>
<dbReference type="InterPro" id="IPR036051">
    <property type="entry name" value="KRAB_dom_sf"/>
</dbReference>
<dbReference type="Gene3D" id="6.10.140.140">
    <property type="match status" value="1"/>
</dbReference>
<accession>A0A341B8X7</accession>
<dbReference type="InParanoid" id="A0A341B8X7"/>